<accession>A0ABV5NEU0</accession>
<keyword evidence="3" id="KW-1185">Reference proteome</keyword>
<evidence type="ECO:0000313" key="3">
    <source>
        <dbReference type="Proteomes" id="UP001589568"/>
    </source>
</evidence>
<dbReference type="InterPro" id="IPR010310">
    <property type="entry name" value="T7SS_ESAT-6-like"/>
</dbReference>
<organism evidence="2 3">
    <name type="scientific">Nonomuraea salmonea</name>
    <dbReference type="NCBI Taxonomy" id="46181"/>
    <lineage>
        <taxon>Bacteria</taxon>
        <taxon>Bacillati</taxon>
        <taxon>Actinomycetota</taxon>
        <taxon>Actinomycetes</taxon>
        <taxon>Streptosporangiales</taxon>
        <taxon>Streptosporangiaceae</taxon>
        <taxon>Nonomuraea</taxon>
    </lineage>
</organism>
<comment type="caution">
    <text evidence="2">The sequence shown here is derived from an EMBL/GenBank/DDBJ whole genome shotgun (WGS) entry which is preliminary data.</text>
</comment>
<sequence length="112" mass="12529">MGAEPQTQVSQADLVAAVQRIEDAAIRLRTIQRNLDTAGVELKHNWVGQSEAAFDAVHKIWHQRMDVVLQSLKTLAENITTSNRNYVQFNQEREEATNRIAAAINAGFNGRT</sequence>
<name>A0ABV5NEU0_9ACTN</name>
<dbReference type="InterPro" id="IPR036689">
    <property type="entry name" value="ESAT-6-like_sf"/>
</dbReference>
<keyword evidence="1" id="KW-0175">Coiled coil</keyword>
<evidence type="ECO:0000313" key="2">
    <source>
        <dbReference type="EMBL" id="MFB9468794.1"/>
    </source>
</evidence>
<dbReference type="Pfam" id="PF06013">
    <property type="entry name" value="WXG100"/>
    <property type="match status" value="1"/>
</dbReference>
<reference evidence="2 3" key="1">
    <citation type="submission" date="2024-09" db="EMBL/GenBank/DDBJ databases">
        <authorList>
            <person name="Sun Q."/>
            <person name="Mori K."/>
        </authorList>
    </citation>
    <scope>NUCLEOTIDE SEQUENCE [LARGE SCALE GENOMIC DNA]</scope>
    <source>
        <strain evidence="2 3">JCM 3324</strain>
    </source>
</reference>
<dbReference type="SUPFAM" id="SSF140453">
    <property type="entry name" value="EsxAB dimer-like"/>
    <property type="match status" value="1"/>
</dbReference>
<evidence type="ECO:0000256" key="1">
    <source>
        <dbReference type="SAM" id="Coils"/>
    </source>
</evidence>
<dbReference type="Gene3D" id="1.10.287.1060">
    <property type="entry name" value="ESAT-6-like"/>
    <property type="match status" value="1"/>
</dbReference>
<proteinExistence type="predicted"/>
<protein>
    <submittedName>
        <fullName evidence="2">WXG100 family type VII secretion target</fullName>
    </submittedName>
</protein>
<dbReference type="EMBL" id="JBHMCF010000003">
    <property type="protein sequence ID" value="MFB9468794.1"/>
    <property type="molecule type" value="Genomic_DNA"/>
</dbReference>
<dbReference type="RefSeq" id="WP_345396307.1">
    <property type="nucleotide sequence ID" value="NZ_BAAAXS010000001.1"/>
</dbReference>
<gene>
    <name evidence="2" type="ORF">ACFFR3_04710</name>
</gene>
<dbReference type="Proteomes" id="UP001589568">
    <property type="component" value="Unassembled WGS sequence"/>
</dbReference>
<feature type="coiled-coil region" evidence="1">
    <location>
        <begin position="79"/>
        <end position="106"/>
    </location>
</feature>